<protein>
    <submittedName>
        <fullName evidence="3">Pyridoxamine 5'-phosphate oxidase</fullName>
    </submittedName>
</protein>
<accession>A0A1H9C0P1</accession>
<dbReference type="PANTHER" id="PTHR43567:SF1">
    <property type="entry name" value="FLAVOREDOXIN"/>
    <property type="match status" value="1"/>
</dbReference>
<name>A0A1H9C0P1_9BACI</name>
<dbReference type="STRING" id="571933.SAMN05216362_104148"/>
<sequence length="86" mass="9503">MKKLNEIPKSKIVKPKILYYGTPVVLLTTLNEDETVNISPISSSWGLGDYIVLGLGAGGKAIENLQRHPECVINLPNPSLWEMLKD</sequence>
<evidence type="ECO:0000313" key="3">
    <source>
        <dbReference type="EMBL" id="SEP94684.1"/>
    </source>
</evidence>
<dbReference type="InterPro" id="IPR012349">
    <property type="entry name" value="Split_barrel_FMN-bd"/>
</dbReference>
<gene>
    <name evidence="3" type="ORF">SAMN05216362_104148</name>
</gene>
<dbReference type="Gene3D" id="2.30.110.10">
    <property type="entry name" value="Electron Transport, Fmn-binding Protein, Chain A"/>
    <property type="match status" value="1"/>
</dbReference>
<evidence type="ECO:0000256" key="2">
    <source>
        <dbReference type="ARBA" id="ARBA00022630"/>
    </source>
</evidence>
<comment type="cofactor">
    <cofactor evidence="1">
        <name>FMN</name>
        <dbReference type="ChEBI" id="CHEBI:58210"/>
    </cofactor>
</comment>
<evidence type="ECO:0000256" key="1">
    <source>
        <dbReference type="ARBA" id="ARBA00001917"/>
    </source>
</evidence>
<organism evidence="3 4">
    <name type="scientific">Piscibacillus halophilus</name>
    <dbReference type="NCBI Taxonomy" id="571933"/>
    <lineage>
        <taxon>Bacteria</taxon>
        <taxon>Bacillati</taxon>
        <taxon>Bacillota</taxon>
        <taxon>Bacilli</taxon>
        <taxon>Bacillales</taxon>
        <taxon>Bacillaceae</taxon>
        <taxon>Piscibacillus</taxon>
    </lineage>
</organism>
<keyword evidence="4" id="KW-1185">Reference proteome</keyword>
<evidence type="ECO:0000313" key="4">
    <source>
        <dbReference type="Proteomes" id="UP000199427"/>
    </source>
</evidence>
<keyword evidence="2" id="KW-0285">Flavoprotein</keyword>
<dbReference type="SUPFAM" id="SSF50475">
    <property type="entry name" value="FMN-binding split barrel"/>
    <property type="match status" value="1"/>
</dbReference>
<dbReference type="EMBL" id="FOES01000004">
    <property type="protein sequence ID" value="SEP94684.1"/>
    <property type="molecule type" value="Genomic_DNA"/>
</dbReference>
<proteinExistence type="predicted"/>
<dbReference type="AlphaFoldDB" id="A0A1H9C0P1"/>
<dbReference type="Proteomes" id="UP000199427">
    <property type="component" value="Unassembled WGS sequence"/>
</dbReference>
<reference evidence="3 4" key="1">
    <citation type="submission" date="2016-10" db="EMBL/GenBank/DDBJ databases">
        <authorList>
            <person name="de Groot N.N."/>
        </authorList>
    </citation>
    <scope>NUCLEOTIDE SEQUENCE [LARGE SCALE GENOMIC DNA]</scope>
    <source>
        <strain evidence="3 4">DSM 21633</strain>
    </source>
</reference>
<dbReference type="PANTHER" id="PTHR43567">
    <property type="entry name" value="FLAVOREDOXIN-RELATED-RELATED"/>
    <property type="match status" value="1"/>
</dbReference>
<dbReference type="InterPro" id="IPR052174">
    <property type="entry name" value="Flavoredoxin"/>
</dbReference>